<comment type="similarity">
    <text evidence="3">Belongs to the peptidase S54 family.</text>
</comment>
<feature type="transmembrane region" description="Helical" evidence="12">
    <location>
        <begin position="315"/>
        <end position="335"/>
    </location>
</feature>
<gene>
    <name evidence="14" type="primary">RvY_16191-1</name>
    <name evidence="14" type="synonym">RvY_16191.1</name>
    <name evidence="14" type="ORF">RvY_16191</name>
</gene>
<evidence type="ECO:0000256" key="5">
    <source>
        <dbReference type="ARBA" id="ARBA00022670"/>
    </source>
</evidence>
<keyword evidence="10 12" id="KW-1133">Transmembrane helix</keyword>
<dbReference type="InterPro" id="IPR002048">
    <property type="entry name" value="EF_hand_dom"/>
</dbReference>
<accession>A0A1D1W441</accession>
<evidence type="ECO:0000256" key="8">
    <source>
        <dbReference type="ARBA" id="ARBA00022825"/>
    </source>
</evidence>
<dbReference type="Pfam" id="PF13499">
    <property type="entry name" value="EF-hand_7"/>
    <property type="match status" value="1"/>
</dbReference>
<evidence type="ECO:0000256" key="3">
    <source>
        <dbReference type="ARBA" id="ARBA00009045"/>
    </source>
</evidence>
<dbReference type="EMBL" id="BDGG01000013">
    <property type="protein sequence ID" value="GAV06164.1"/>
    <property type="molecule type" value="Genomic_DNA"/>
</dbReference>
<feature type="transmembrane region" description="Helical" evidence="12">
    <location>
        <begin position="347"/>
        <end position="368"/>
    </location>
</feature>
<dbReference type="EC" id="3.4.21.105" evidence="4"/>
<feature type="domain" description="EF-hand" evidence="13">
    <location>
        <begin position="32"/>
        <end position="67"/>
    </location>
</feature>
<feature type="transmembrane region" description="Helical" evidence="12">
    <location>
        <begin position="253"/>
        <end position="274"/>
    </location>
</feature>
<dbReference type="SUPFAM" id="SSF47473">
    <property type="entry name" value="EF-hand"/>
    <property type="match status" value="1"/>
</dbReference>
<dbReference type="GO" id="GO:0005509">
    <property type="term" value="F:calcium ion binding"/>
    <property type="evidence" value="ECO:0007669"/>
    <property type="project" value="InterPro"/>
</dbReference>
<dbReference type="InterPro" id="IPR022764">
    <property type="entry name" value="Peptidase_S54_rhomboid_dom"/>
</dbReference>
<sequence length="377" mass="43805">MYPDLEGGKMESQYVGRGPGRMDLKDYQPDWELEHRWLGIFQELDVDGDGKIKIRHMIHRLQQGKELSMPEQIRDDLLRRADLNRDGYLEFHEFLRLVELVDEHAHLDRFQKVLAIASYVVVPESDRPDFVESELRHYSCCPPPIFMILISLTELGLALYYHFTIKGGMGMNHGVDRKDILLYNPYRRKEAWRLLSYMLVHAGWWHLIVNLLVQLILGIPLELVHKYWRVALVYLLGVVAGSLGTSVTDPNVFLAGASGGVYALIAAHLASIVINWKEMEYNWIRLVFWILLVGSDVGVAVYYRHFYEGTDRPRIGYTAHFCGAVCGFLMGVVCLRNLRKAAWERVFWWICLVLTFMLFIFAILWNIFWPGFPDQIV</sequence>
<dbReference type="Pfam" id="PF01694">
    <property type="entry name" value="Rhomboid"/>
    <property type="match status" value="1"/>
</dbReference>
<evidence type="ECO:0000259" key="13">
    <source>
        <dbReference type="PROSITE" id="PS50222"/>
    </source>
</evidence>
<dbReference type="GO" id="GO:0006508">
    <property type="term" value="P:proteolysis"/>
    <property type="evidence" value="ECO:0007669"/>
    <property type="project" value="UniProtKB-KW"/>
</dbReference>
<dbReference type="SUPFAM" id="SSF144091">
    <property type="entry name" value="Rhomboid-like"/>
    <property type="match status" value="1"/>
</dbReference>
<evidence type="ECO:0000256" key="2">
    <source>
        <dbReference type="ARBA" id="ARBA00004141"/>
    </source>
</evidence>
<feature type="domain" description="EF-hand" evidence="13">
    <location>
        <begin position="69"/>
        <end position="104"/>
    </location>
</feature>
<evidence type="ECO:0000256" key="4">
    <source>
        <dbReference type="ARBA" id="ARBA00013039"/>
    </source>
</evidence>
<dbReference type="OrthoDB" id="418595at2759"/>
<dbReference type="AlphaFoldDB" id="A0A1D1W441"/>
<feature type="transmembrane region" description="Helical" evidence="12">
    <location>
        <begin position="194"/>
        <end position="215"/>
    </location>
</feature>
<dbReference type="InterPro" id="IPR035952">
    <property type="entry name" value="Rhomboid-like_sf"/>
</dbReference>
<evidence type="ECO:0000256" key="7">
    <source>
        <dbReference type="ARBA" id="ARBA00022801"/>
    </source>
</evidence>
<dbReference type="FunFam" id="1.20.1540.10:FF:000007">
    <property type="entry name" value="Rhomboid like 2"/>
    <property type="match status" value="1"/>
</dbReference>
<evidence type="ECO:0000256" key="1">
    <source>
        <dbReference type="ARBA" id="ARBA00000156"/>
    </source>
</evidence>
<dbReference type="STRING" id="947166.A0A1D1W441"/>
<comment type="subcellular location">
    <subcellularLocation>
        <location evidence="2">Membrane</location>
        <topology evidence="2">Multi-pass membrane protein</topology>
    </subcellularLocation>
</comment>
<evidence type="ECO:0000256" key="12">
    <source>
        <dbReference type="SAM" id="Phobius"/>
    </source>
</evidence>
<reference evidence="14 15" key="1">
    <citation type="journal article" date="2016" name="Nat. Commun.">
        <title>Extremotolerant tardigrade genome and improved radiotolerance of human cultured cells by tardigrade-unique protein.</title>
        <authorList>
            <person name="Hashimoto T."/>
            <person name="Horikawa D.D."/>
            <person name="Saito Y."/>
            <person name="Kuwahara H."/>
            <person name="Kozuka-Hata H."/>
            <person name="Shin-I T."/>
            <person name="Minakuchi Y."/>
            <person name="Ohishi K."/>
            <person name="Motoyama A."/>
            <person name="Aizu T."/>
            <person name="Enomoto A."/>
            <person name="Kondo K."/>
            <person name="Tanaka S."/>
            <person name="Hara Y."/>
            <person name="Koshikawa S."/>
            <person name="Sagara H."/>
            <person name="Miura T."/>
            <person name="Yokobori S."/>
            <person name="Miyagawa K."/>
            <person name="Suzuki Y."/>
            <person name="Kubo T."/>
            <person name="Oyama M."/>
            <person name="Kohara Y."/>
            <person name="Fujiyama A."/>
            <person name="Arakawa K."/>
            <person name="Katayama T."/>
            <person name="Toyoda A."/>
            <person name="Kunieda T."/>
        </authorList>
    </citation>
    <scope>NUCLEOTIDE SEQUENCE [LARGE SCALE GENOMIC DNA]</scope>
    <source>
        <strain evidence="14 15">YOKOZUNA-1</strain>
    </source>
</reference>
<evidence type="ECO:0000256" key="10">
    <source>
        <dbReference type="ARBA" id="ARBA00022989"/>
    </source>
</evidence>
<dbReference type="GO" id="GO:0016020">
    <property type="term" value="C:membrane"/>
    <property type="evidence" value="ECO:0007669"/>
    <property type="project" value="UniProtKB-SubCell"/>
</dbReference>
<keyword evidence="5" id="KW-0645">Protease</keyword>
<protein>
    <recommendedName>
        <fullName evidence="4">rhomboid protease</fullName>
        <ecNumber evidence="4">3.4.21.105</ecNumber>
    </recommendedName>
</protein>
<dbReference type="Proteomes" id="UP000186922">
    <property type="component" value="Unassembled WGS sequence"/>
</dbReference>
<feature type="transmembrane region" description="Helical" evidence="12">
    <location>
        <begin position="286"/>
        <end position="303"/>
    </location>
</feature>
<dbReference type="InterPro" id="IPR018247">
    <property type="entry name" value="EF_Hand_1_Ca_BS"/>
</dbReference>
<keyword evidence="11 12" id="KW-0472">Membrane</keyword>
<evidence type="ECO:0000313" key="14">
    <source>
        <dbReference type="EMBL" id="GAV06164.1"/>
    </source>
</evidence>
<keyword evidence="15" id="KW-1185">Reference proteome</keyword>
<dbReference type="InterPro" id="IPR011992">
    <property type="entry name" value="EF-hand-dom_pair"/>
</dbReference>
<dbReference type="Gene3D" id="1.20.1540.10">
    <property type="entry name" value="Rhomboid-like"/>
    <property type="match status" value="1"/>
</dbReference>
<dbReference type="PROSITE" id="PS00018">
    <property type="entry name" value="EF_HAND_1"/>
    <property type="match status" value="1"/>
</dbReference>
<evidence type="ECO:0000256" key="11">
    <source>
        <dbReference type="ARBA" id="ARBA00023136"/>
    </source>
</evidence>
<evidence type="ECO:0000256" key="9">
    <source>
        <dbReference type="ARBA" id="ARBA00022837"/>
    </source>
</evidence>
<comment type="catalytic activity">
    <reaction evidence="1">
        <text>Cleaves type-1 transmembrane domains using a catalytic dyad composed of serine and histidine that are contributed by different transmembrane domains.</text>
        <dbReference type="EC" id="3.4.21.105"/>
    </reaction>
</comment>
<keyword evidence="8" id="KW-0720">Serine protease</keyword>
<dbReference type="InterPro" id="IPR051739">
    <property type="entry name" value="Rhomboid_IM_Serine_Proteases"/>
</dbReference>
<proteinExistence type="inferred from homology"/>
<organism evidence="14 15">
    <name type="scientific">Ramazzottius varieornatus</name>
    <name type="common">Water bear</name>
    <name type="synonym">Tardigrade</name>
    <dbReference type="NCBI Taxonomy" id="947166"/>
    <lineage>
        <taxon>Eukaryota</taxon>
        <taxon>Metazoa</taxon>
        <taxon>Ecdysozoa</taxon>
        <taxon>Tardigrada</taxon>
        <taxon>Eutardigrada</taxon>
        <taxon>Parachela</taxon>
        <taxon>Hypsibioidea</taxon>
        <taxon>Ramazzottiidae</taxon>
        <taxon>Ramazzottius</taxon>
    </lineage>
</organism>
<dbReference type="PANTHER" id="PTHR45840">
    <property type="entry name" value="RHOMBOID-RELATED PROTEIN"/>
    <property type="match status" value="1"/>
</dbReference>
<dbReference type="PROSITE" id="PS50222">
    <property type="entry name" value="EF_HAND_2"/>
    <property type="match status" value="2"/>
</dbReference>
<feature type="transmembrane region" description="Helical" evidence="12">
    <location>
        <begin position="227"/>
        <end position="247"/>
    </location>
</feature>
<keyword evidence="9" id="KW-0106">Calcium</keyword>
<keyword evidence="7" id="KW-0378">Hydrolase</keyword>
<dbReference type="SMART" id="SM00054">
    <property type="entry name" value="EFh"/>
    <property type="match status" value="2"/>
</dbReference>
<comment type="caution">
    <text evidence="14">The sequence shown here is derived from an EMBL/GenBank/DDBJ whole genome shotgun (WGS) entry which is preliminary data.</text>
</comment>
<evidence type="ECO:0000313" key="15">
    <source>
        <dbReference type="Proteomes" id="UP000186922"/>
    </source>
</evidence>
<keyword evidence="6 12" id="KW-0812">Transmembrane</keyword>
<dbReference type="Gene3D" id="1.10.238.10">
    <property type="entry name" value="EF-hand"/>
    <property type="match status" value="1"/>
</dbReference>
<dbReference type="GO" id="GO:0004252">
    <property type="term" value="F:serine-type endopeptidase activity"/>
    <property type="evidence" value="ECO:0007669"/>
    <property type="project" value="InterPro"/>
</dbReference>
<feature type="transmembrane region" description="Helical" evidence="12">
    <location>
        <begin position="145"/>
        <end position="163"/>
    </location>
</feature>
<dbReference type="CDD" id="cd00051">
    <property type="entry name" value="EFh"/>
    <property type="match status" value="1"/>
</dbReference>
<evidence type="ECO:0000256" key="6">
    <source>
        <dbReference type="ARBA" id="ARBA00022692"/>
    </source>
</evidence>
<name>A0A1D1W441_RAMVA</name>
<dbReference type="PANTHER" id="PTHR45840:SF2">
    <property type="entry name" value="PROTEIN RHOMBOID-RELATED"/>
    <property type="match status" value="1"/>
</dbReference>